<reference evidence="3" key="1">
    <citation type="submission" date="2016-11" db="UniProtKB">
        <authorList>
            <consortium name="WormBaseParasite"/>
        </authorList>
    </citation>
    <scope>IDENTIFICATION</scope>
</reference>
<dbReference type="AlphaFoldDB" id="A0A1I7XYU9"/>
<dbReference type="WBParaSite" id="L893_g10886.t1">
    <property type="protein sequence ID" value="L893_g10886.t1"/>
    <property type="gene ID" value="L893_g10886"/>
</dbReference>
<sequence length="137" mass="15236">MDISYPRCKTPEGSGKPRLVDINGRSLLWAPLVPKARSRFHGRTVTKEPQGALKSSKQPDSKPKPIQSCISRNPRAGRENIGITVNGRDFVWVPPISRFPQESQETQVSRLPNSISDQELQSAPKSSKQTDDEVDSE</sequence>
<name>A0A1I7XYU9_9BILA</name>
<dbReference type="Proteomes" id="UP000095287">
    <property type="component" value="Unplaced"/>
</dbReference>
<feature type="region of interest" description="Disordered" evidence="1">
    <location>
        <begin position="99"/>
        <end position="137"/>
    </location>
</feature>
<evidence type="ECO:0000313" key="3">
    <source>
        <dbReference type="WBParaSite" id="L893_g10886.t1"/>
    </source>
</evidence>
<feature type="compositionally biased region" description="Polar residues" evidence="1">
    <location>
        <begin position="100"/>
        <end position="127"/>
    </location>
</feature>
<evidence type="ECO:0000256" key="1">
    <source>
        <dbReference type="SAM" id="MobiDB-lite"/>
    </source>
</evidence>
<evidence type="ECO:0000313" key="2">
    <source>
        <dbReference type="Proteomes" id="UP000095287"/>
    </source>
</evidence>
<protein>
    <submittedName>
        <fullName evidence="3">Uncharacterized protein</fullName>
    </submittedName>
</protein>
<organism evidence="2 3">
    <name type="scientific">Steinernema glaseri</name>
    <dbReference type="NCBI Taxonomy" id="37863"/>
    <lineage>
        <taxon>Eukaryota</taxon>
        <taxon>Metazoa</taxon>
        <taxon>Ecdysozoa</taxon>
        <taxon>Nematoda</taxon>
        <taxon>Chromadorea</taxon>
        <taxon>Rhabditida</taxon>
        <taxon>Tylenchina</taxon>
        <taxon>Panagrolaimomorpha</taxon>
        <taxon>Strongyloidoidea</taxon>
        <taxon>Steinernematidae</taxon>
        <taxon>Steinernema</taxon>
    </lineage>
</organism>
<feature type="region of interest" description="Disordered" evidence="1">
    <location>
        <begin position="38"/>
        <end position="82"/>
    </location>
</feature>
<proteinExistence type="predicted"/>
<keyword evidence="2" id="KW-1185">Reference proteome</keyword>
<accession>A0A1I7XYU9</accession>